<organism evidence="2 3">
    <name type="scientific">Steinernema glaseri</name>
    <dbReference type="NCBI Taxonomy" id="37863"/>
    <lineage>
        <taxon>Eukaryota</taxon>
        <taxon>Metazoa</taxon>
        <taxon>Ecdysozoa</taxon>
        <taxon>Nematoda</taxon>
        <taxon>Chromadorea</taxon>
        <taxon>Rhabditida</taxon>
        <taxon>Tylenchina</taxon>
        <taxon>Panagrolaimomorpha</taxon>
        <taxon>Strongyloidoidea</taxon>
        <taxon>Steinernematidae</taxon>
        <taxon>Steinernema</taxon>
    </lineage>
</organism>
<dbReference type="AlphaFoldDB" id="A0A1I7XX35"/>
<protein>
    <submittedName>
        <fullName evidence="3">Anoctamin</fullName>
    </submittedName>
</protein>
<evidence type="ECO:0000256" key="1">
    <source>
        <dbReference type="SAM" id="MobiDB-lite"/>
    </source>
</evidence>
<sequence>MFAFEWTMALLTETVVIVEWKLPEAKKSRNTADKALESREEEQGLSSLPYRTIHNWGSYEEPYYDYCTEDNIENKHRAAYLVIWIKRMERYGKTEVLVKRRRH</sequence>
<evidence type="ECO:0000313" key="2">
    <source>
        <dbReference type="Proteomes" id="UP000095287"/>
    </source>
</evidence>
<dbReference type="Proteomes" id="UP000095287">
    <property type="component" value="Unplaced"/>
</dbReference>
<proteinExistence type="predicted"/>
<feature type="region of interest" description="Disordered" evidence="1">
    <location>
        <begin position="26"/>
        <end position="45"/>
    </location>
</feature>
<feature type="compositionally biased region" description="Basic and acidic residues" evidence="1">
    <location>
        <begin position="26"/>
        <end position="42"/>
    </location>
</feature>
<dbReference type="WBParaSite" id="L893_g10471.t1">
    <property type="protein sequence ID" value="L893_g10471.t1"/>
    <property type="gene ID" value="L893_g10471"/>
</dbReference>
<reference evidence="3" key="1">
    <citation type="submission" date="2016-11" db="UniProtKB">
        <authorList>
            <consortium name="WormBaseParasite"/>
        </authorList>
    </citation>
    <scope>IDENTIFICATION</scope>
</reference>
<accession>A0A1I7XX35</accession>
<evidence type="ECO:0000313" key="3">
    <source>
        <dbReference type="WBParaSite" id="L893_g10471.t1"/>
    </source>
</evidence>
<keyword evidence="2" id="KW-1185">Reference proteome</keyword>
<name>A0A1I7XX35_9BILA</name>